<evidence type="ECO:0000313" key="1">
    <source>
        <dbReference type="EMBL" id="KKK57178.1"/>
    </source>
</evidence>
<dbReference type="EMBL" id="LAZR01064616">
    <property type="protein sequence ID" value="KKK57178.1"/>
    <property type="molecule type" value="Genomic_DNA"/>
</dbReference>
<reference evidence="1" key="1">
    <citation type="journal article" date="2015" name="Nature">
        <title>Complex archaea that bridge the gap between prokaryotes and eukaryotes.</title>
        <authorList>
            <person name="Spang A."/>
            <person name="Saw J.H."/>
            <person name="Jorgensen S.L."/>
            <person name="Zaremba-Niedzwiedzka K."/>
            <person name="Martijn J."/>
            <person name="Lind A.E."/>
            <person name="van Eijk R."/>
            <person name="Schleper C."/>
            <person name="Guy L."/>
            <person name="Ettema T.J."/>
        </authorList>
    </citation>
    <scope>NUCLEOTIDE SEQUENCE</scope>
</reference>
<dbReference type="AlphaFoldDB" id="A0A0F8WKG9"/>
<proteinExistence type="predicted"/>
<name>A0A0F8WKG9_9ZZZZ</name>
<accession>A0A0F8WKG9</accession>
<gene>
    <name evidence="1" type="ORF">LCGC14_3057070</name>
</gene>
<organism evidence="1">
    <name type="scientific">marine sediment metagenome</name>
    <dbReference type="NCBI Taxonomy" id="412755"/>
    <lineage>
        <taxon>unclassified sequences</taxon>
        <taxon>metagenomes</taxon>
        <taxon>ecological metagenomes</taxon>
    </lineage>
</organism>
<protein>
    <submittedName>
        <fullName evidence="1">Uncharacterized protein</fullName>
    </submittedName>
</protein>
<feature type="non-terminal residue" evidence="1">
    <location>
        <position position="99"/>
    </location>
</feature>
<sequence>MYTKGEWTILALERGHEDRIKIVSDVADNGYFPLVCFVHGTENREANAHLIAAAVNACIKLNPDNPQAVADSIGDMYEAVKQALRTFEAHGITETDPRY</sequence>
<comment type="caution">
    <text evidence="1">The sequence shown here is derived from an EMBL/GenBank/DDBJ whole genome shotgun (WGS) entry which is preliminary data.</text>
</comment>